<feature type="domain" description="Peptidase A1" evidence="4">
    <location>
        <begin position="198"/>
        <end position="518"/>
    </location>
</feature>
<dbReference type="PROSITE" id="PS51767">
    <property type="entry name" value="PEPTIDASE_A1"/>
    <property type="match status" value="1"/>
</dbReference>
<feature type="compositionally biased region" description="Low complexity" evidence="2">
    <location>
        <begin position="46"/>
        <end position="59"/>
    </location>
</feature>
<dbReference type="Gene3D" id="2.40.70.10">
    <property type="entry name" value="Acid Proteases"/>
    <property type="match status" value="2"/>
</dbReference>
<dbReference type="CDD" id="cd05471">
    <property type="entry name" value="pepsin_like"/>
    <property type="match status" value="1"/>
</dbReference>
<gene>
    <name evidence="5" type="ORF">BASA50_010078</name>
</gene>
<organism evidence="5 6">
    <name type="scientific">Batrachochytrium salamandrivorans</name>
    <dbReference type="NCBI Taxonomy" id="1357716"/>
    <lineage>
        <taxon>Eukaryota</taxon>
        <taxon>Fungi</taxon>
        <taxon>Fungi incertae sedis</taxon>
        <taxon>Chytridiomycota</taxon>
        <taxon>Chytridiomycota incertae sedis</taxon>
        <taxon>Chytridiomycetes</taxon>
        <taxon>Rhizophydiales</taxon>
        <taxon>Rhizophydiales incertae sedis</taxon>
        <taxon>Batrachochytrium</taxon>
    </lineage>
</organism>
<proteinExistence type="inferred from homology"/>
<feature type="compositionally biased region" description="Acidic residues" evidence="2">
    <location>
        <begin position="102"/>
        <end position="112"/>
    </location>
</feature>
<dbReference type="InterPro" id="IPR033121">
    <property type="entry name" value="PEPTIDASE_A1"/>
</dbReference>
<feature type="compositionally biased region" description="Low complexity" evidence="2">
    <location>
        <begin position="548"/>
        <end position="571"/>
    </location>
</feature>
<feature type="region of interest" description="Disordered" evidence="2">
    <location>
        <begin position="548"/>
        <end position="594"/>
    </location>
</feature>
<comment type="similarity">
    <text evidence="1">Belongs to the peptidase A1 family.</text>
</comment>
<keyword evidence="3" id="KW-0732">Signal</keyword>
<sequence>MVLSLISASLVILASLAGVDARGGWSFVRQSSNGTIGPLYMPPRNTTSGSSTVSSSTSTRVPGVHTNNTTDDDIVGELGGSGGPDGSSDLGNTTSGRFNSADLDDNTYEEGLLDSQPPPDESGGSADDHSDSDPNGDDPPIVKKVVKALVSGSERQKSKLSSGLSTPDLQADSTLFQPLLKLNSQKIKVRAGSYITTLTTIVNIGTTGQAFEVSLDSGSDVTWVRNRVCSGNGCSGHSFDSQRSSSFHYGGTPWAMINYADGTAVNYTVCNEALNIGGVGLSNITFGLTSSINLPPSVPGTDGILGLSPPSFVNQGRNTDFMSWFMNSFAIKQVSVWHNLGVQEDGNGRSKNGGEITYGGIDSARVSGNPHWLPIQLTNIPASSNYWQVTMDSFSLGKTDLPMPLDAKMVLMDTGTAQLVLGPTLFDAINQKMGGTDDGQGRYTIECARAKTLEPITFVLGGTPYTLTATQQYYSDGKTCVSILGRGYQGEERTILGVAFLRQHYVTFDYDRWAVGISMLSKISIPAPSPGGATTSIPKAIKIVGPAPRGPGAPSARIPSTVTSSTSVSAVPTDNVSRSQLPPMSSNSPKPKVNGSSLVKPTMFYVANSIFMALAIGISLI</sequence>
<evidence type="ECO:0000256" key="3">
    <source>
        <dbReference type="SAM" id="SignalP"/>
    </source>
</evidence>
<evidence type="ECO:0000313" key="6">
    <source>
        <dbReference type="Proteomes" id="UP001648503"/>
    </source>
</evidence>
<evidence type="ECO:0000256" key="2">
    <source>
        <dbReference type="SAM" id="MobiDB-lite"/>
    </source>
</evidence>
<dbReference type="PANTHER" id="PTHR47966">
    <property type="entry name" value="BETA-SITE APP-CLEAVING ENZYME, ISOFORM A-RELATED"/>
    <property type="match status" value="1"/>
</dbReference>
<dbReference type="PRINTS" id="PR00792">
    <property type="entry name" value="PEPSIN"/>
</dbReference>
<dbReference type="InterPro" id="IPR001461">
    <property type="entry name" value="Aspartic_peptidase_A1"/>
</dbReference>
<accession>A0ABQ8F0N8</accession>
<keyword evidence="6" id="KW-1185">Reference proteome</keyword>
<comment type="caution">
    <text evidence="5">The sequence shown here is derived from an EMBL/GenBank/DDBJ whole genome shotgun (WGS) entry which is preliminary data.</text>
</comment>
<feature type="region of interest" description="Disordered" evidence="2">
    <location>
        <begin position="32"/>
        <end position="141"/>
    </location>
</feature>
<dbReference type="InterPro" id="IPR021109">
    <property type="entry name" value="Peptidase_aspartic_dom_sf"/>
</dbReference>
<dbReference type="SUPFAM" id="SSF50630">
    <property type="entry name" value="Acid proteases"/>
    <property type="match status" value="1"/>
</dbReference>
<feature type="signal peptide" evidence="3">
    <location>
        <begin position="1"/>
        <end position="21"/>
    </location>
</feature>
<evidence type="ECO:0000256" key="1">
    <source>
        <dbReference type="ARBA" id="ARBA00007447"/>
    </source>
</evidence>
<feature type="chain" id="PRO_5046379408" description="Peptidase A1 domain-containing protein" evidence="3">
    <location>
        <begin position="22"/>
        <end position="621"/>
    </location>
</feature>
<dbReference type="InterPro" id="IPR034164">
    <property type="entry name" value="Pepsin-like_dom"/>
</dbReference>
<evidence type="ECO:0000313" key="5">
    <source>
        <dbReference type="EMBL" id="KAH6589425.1"/>
    </source>
</evidence>
<dbReference type="EMBL" id="JAFCIX010000464">
    <property type="protein sequence ID" value="KAH6589425.1"/>
    <property type="molecule type" value="Genomic_DNA"/>
</dbReference>
<dbReference type="PANTHER" id="PTHR47966:SF51">
    <property type="entry name" value="BETA-SITE APP-CLEAVING ENZYME, ISOFORM A-RELATED"/>
    <property type="match status" value="1"/>
</dbReference>
<dbReference type="Proteomes" id="UP001648503">
    <property type="component" value="Unassembled WGS sequence"/>
</dbReference>
<evidence type="ECO:0000259" key="4">
    <source>
        <dbReference type="PROSITE" id="PS51767"/>
    </source>
</evidence>
<name>A0ABQ8F0N8_9FUNG</name>
<feature type="compositionally biased region" description="Polar residues" evidence="2">
    <location>
        <begin position="572"/>
        <end position="594"/>
    </location>
</feature>
<dbReference type="Pfam" id="PF00026">
    <property type="entry name" value="Asp"/>
    <property type="match status" value="1"/>
</dbReference>
<protein>
    <recommendedName>
        <fullName evidence="4">Peptidase A1 domain-containing protein</fullName>
    </recommendedName>
</protein>
<reference evidence="5 6" key="1">
    <citation type="submission" date="2021-02" db="EMBL/GenBank/DDBJ databases">
        <title>Variation within the Batrachochytrium salamandrivorans European outbreak.</title>
        <authorList>
            <person name="Kelly M."/>
            <person name="Pasmans F."/>
            <person name="Shea T.P."/>
            <person name="Munoz J.F."/>
            <person name="Carranza S."/>
            <person name="Cuomo C.A."/>
            <person name="Martel A."/>
        </authorList>
    </citation>
    <scope>NUCLEOTIDE SEQUENCE [LARGE SCALE GENOMIC DNA]</scope>
    <source>
        <strain evidence="5 6">AMFP18/2</strain>
    </source>
</reference>